<dbReference type="KEGG" id="amr:AM1_3855"/>
<accession>B0C701</accession>
<protein>
    <submittedName>
        <fullName evidence="1">Uncharacterized protein</fullName>
    </submittedName>
</protein>
<organism evidence="1 2">
    <name type="scientific">Acaryochloris marina (strain MBIC 11017)</name>
    <dbReference type="NCBI Taxonomy" id="329726"/>
    <lineage>
        <taxon>Bacteria</taxon>
        <taxon>Bacillati</taxon>
        <taxon>Cyanobacteriota</taxon>
        <taxon>Cyanophyceae</taxon>
        <taxon>Acaryochloridales</taxon>
        <taxon>Acaryochloridaceae</taxon>
        <taxon>Acaryochloris</taxon>
    </lineage>
</organism>
<dbReference type="HOGENOM" id="CLU_1870861_0_0_3"/>
<gene>
    <name evidence="1" type="ordered locus">AM1_3855</name>
</gene>
<dbReference type="Proteomes" id="UP000000268">
    <property type="component" value="Chromosome"/>
</dbReference>
<dbReference type="EMBL" id="CP000828">
    <property type="protein sequence ID" value="ABW28840.1"/>
    <property type="molecule type" value="Genomic_DNA"/>
</dbReference>
<evidence type="ECO:0000313" key="1">
    <source>
        <dbReference type="EMBL" id="ABW28840.1"/>
    </source>
</evidence>
<evidence type="ECO:0000313" key="2">
    <source>
        <dbReference type="Proteomes" id="UP000000268"/>
    </source>
</evidence>
<dbReference type="eggNOG" id="COG1357">
    <property type="taxonomic scope" value="Bacteria"/>
</dbReference>
<keyword evidence="2" id="KW-1185">Reference proteome</keyword>
<sequence length="136" mass="15419">MHPSTTMTEDISIYDFLNLVNCFSGVVKVFLGAKVTANYLTETKPEFAYLADFEIDRNAQFQFRGDGNRKITAIIHLGFKLWFNAFFKRVSVLIQDLPELIKLECNKQDKLTVLSLIPAGYLCEVGDLQDANTALF</sequence>
<reference evidence="1 2" key="1">
    <citation type="journal article" date="2008" name="Proc. Natl. Acad. Sci. U.S.A.">
        <title>Niche adaptation and genome expansion in the chlorophyll d-producing cyanobacterium Acaryochloris marina.</title>
        <authorList>
            <person name="Swingley W.D."/>
            <person name="Chen M."/>
            <person name="Cheung P.C."/>
            <person name="Conrad A.L."/>
            <person name="Dejesa L.C."/>
            <person name="Hao J."/>
            <person name="Honchak B.M."/>
            <person name="Karbach L.E."/>
            <person name="Kurdoglu A."/>
            <person name="Lahiri S."/>
            <person name="Mastrian S.D."/>
            <person name="Miyashita H."/>
            <person name="Page L."/>
            <person name="Ramakrishna P."/>
            <person name="Satoh S."/>
            <person name="Sattley W.M."/>
            <person name="Shimada Y."/>
            <person name="Taylor H.L."/>
            <person name="Tomo T."/>
            <person name="Tsuchiya T."/>
            <person name="Wang Z.T."/>
            <person name="Raymond J."/>
            <person name="Mimuro M."/>
            <person name="Blankenship R.E."/>
            <person name="Touchman J.W."/>
        </authorList>
    </citation>
    <scope>NUCLEOTIDE SEQUENCE [LARGE SCALE GENOMIC DNA]</scope>
    <source>
        <strain evidence="2">MBIC 11017</strain>
    </source>
</reference>
<name>B0C701_ACAM1</name>
<proteinExistence type="predicted"/>
<dbReference type="AlphaFoldDB" id="B0C701"/>